<feature type="domain" description="ADF-H" evidence="3">
    <location>
        <begin position="71"/>
        <end position="165"/>
    </location>
</feature>
<gene>
    <name evidence="4" type="ORF">QTO34_013722</name>
</gene>
<dbReference type="GO" id="GO:0003779">
    <property type="term" value="F:actin binding"/>
    <property type="evidence" value="ECO:0007669"/>
    <property type="project" value="UniProtKB-KW"/>
</dbReference>
<keyword evidence="5" id="KW-1185">Reference proteome</keyword>
<name>A0AA40I8H8_CNENI</name>
<evidence type="ECO:0000313" key="4">
    <source>
        <dbReference type="EMBL" id="KAK1345018.1"/>
    </source>
</evidence>
<dbReference type="SUPFAM" id="SSF55753">
    <property type="entry name" value="Actin depolymerizing proteins"/>
    <property type="match status" value="1"/>
</dbReference>
<dbReference type="InterPro" id="IPR017904">
    <property type="entry name" value="ADF/Cofilin"/>
</dbReference>
<proteinExistence type="inferred from homology"/>
<dbReference type="PANTHER" id="PTHR11913">
    <property type="entry name" value="COFILIN-RELATED"/>
    <property type="match status" value="1"/>
</dbReference>
<dbReference type="Proteomes" id="UP001177744">
    <property type="component" value="Unassembled WGS sequence"/>
</dbReference>
<evidence type="ECO:0000256" key="1">
    <source>
        <dbReference type="ARBA" id="ARBA00006844"/>
    </source>
</evidence>
<accession>A0AA40I8H8</accession>
<dbReference type="InterPro" id="IPR002108">
    <property type="entry name" value="ADF-H"/>
</dbReference>
<dbReference type="PROSITE" id="PS51263">
    <property type="entry name" value="ADF_H"/>
    <property type="match status" value="1"/>
</dbReference>
<organism evidence="4 5">
    <name type="scientific">Cnephaeus nilssonii</name>
    <name type="common">Northern bat</name>
    <name type="synonym">Eptesicus nilssonii</name>
    <dbReference type="NCBI Taxonomy" id="3371016"/>
    <lineage>
        <taxon>Eukaryota</taxon>
        <taxon>Metazoa</taxon>
        <taxon>Chordata</taxon>
        <taxon>Craniata</taxon>
        <taxon>Vertebrata</taxon>
        <taxon>Euteleostomi</taxon>
        <taxon>Mammalia</taxon>
        <taxon>Eutheria</taxon>
        <taxon>Laurasiatheria</taxon>
        <taxon>Chiroptera</taxon>
        <taxon>Yangochiroptera</taxon>
        <taxon>Vespertilionidae</taxon>
        <taxon>Cnephaeus</taxon>
    </lineage>
</organism>
<protein>
    <recommendedName>
        <fullName evidence="3">ADF-H domain-containing protein</fullName>
    </recommendedName>
</protein>
<comment type="caution">
    <text evidence="4">The sequence shown here is derived from an EMBL/GenBank/DDBJ whole genome shotgun (WGS) entry which is preliminary data.</text>
</comment>
<dbReference type="InterPro" id="IPR029006">
    <property type="entry name" value="ADF-H/Gelsolin-like_dom_sf"/>
</dbReference>
<sequence>MPAMFHALLPAADTHHVSRAPPDASLWDSGDPPISKREKKSYILSLQSPMTLKPVLEKVQLGLQKRSMASGVAVSDGVIKVFNDMKRRWKCKKAVLFCLSEDQKNFILEDGKEILTSPYATFVKMLPDKGCCYSLYDATYETKESKRRTWCLSSGPLSLHPLRAK</sequence>
<dbReference type="Gene3D" id="3.40.20.10">
    <property type="entry name" value="Severin"/>
    <property type="match status" value="1"/>
</dbReference>
<evidence type="ECO:0000313" key="5">
    <source>
        <dbReference type="Proteomes" id="UP001177744"/>
    </source>
</evidence>
<dbReference type="EMBL" id="JAULJE010000003">
    <property type="protein sequence ID" value="KAK1345018.1"/>
    <property type="molecule type" value="Genomic_DNA"/>
</dbReference>
<reference evidence="4" key="1">
    <citation type="submission" date="2023-06" db="EMBL/GenBank/DDBJ databases">
        <title>Reference genome for the Northern bat (Eptesicus nilssonii), a most northern bat species.</title>
        <authorList>
            <person name="Laine V.N."/>
            <person name="Pulliainen A.T."/>
            <person name="Lilley T.M."/>
        </authorList>
    </citation>
    <scope>NUCLEOTIDE SEQUENCE</scope>
    <source>
        <strain evidence="4">BLF_Eptnil</strain>
        <tissue evidence="4">Kidney</tissue>
    </source>
</reference>
<dbReference type="GO" id="GO:0015629">
    <property type="term" value="C:actin cytoskeleton"/>
    <property type="evidence" value="ECO:0007669"/>
    <property type="project" value="InterPro"/>
</dbReference>
<dbReference type="Pfam" id="PF00241">
    <property type="entry name" value="Cofilin_ADF"/>
    <property type="match status" value="1"/>
</dbReference>
<dbReference type="GO" id="GO:0030042">
    <property type="term" value="P:actin filament depolymerization"/>
    <property type="evidence" value="ECO:0007669"/>
    <property type="project" value="InterPro"/>
</dbReference>
<comment type="similarity">
    <text evidence="1">Belongs to the actin-binding proteins ADF family.</text>
</comment>
<evidence type="ECO:0000259" key="3">
    <source>
        <dbReference type="PROSITE" id="PS51263"/>
    </source>
</evidence>
<keyword evidence="2" id="KW-0009">Actin-binding</keyword>
<dbReference type="AlphaFoldDB" id="A0AA40I8H8"/>
<evidence type="ECO:0000256" key="2">
    <source>
        <dbReference type="ARBA" id="ARBA00023203"/>
    </source>
</evidence>